<evidence type="ECO:0000313" key="3">
    <source>
        <dbReference type="Proteomes" id="UP000820818"/>
    </source>
</evidence>
<evidence type="ECO:0000313" key="1">
    <source>
        <dbReference type="EMBL" id="KAI9550268.1"/>
    </source>
</evidence>
<reference evidence="2" key="1">
    <citation type="submission" date="2022-05" db="EMBL/GenBank/DDBJ databases">
        <title>A multi-omics perspective on studying reproductive biology in Daphnia sinensis.</title>
        <authorList>
            <person name="Jia J."/>
        </authorList>
    </citation>
    <scope>NUCLEOTIDE SEQUENCE</scope>
    <source>
        <strain evidence="2">WSL</strain>
    </source>
</reference>
<dbReference type="EMBL" id="WJBH02000168">
    <property type="protein sequence ID" value="KAI9550268.1"/>
    <property type="molecule type" value="Genomic_DNA"/>
</dbReference>
<comment type="caution">
    <text evidence="2">The sequence shown here is derived from an EMBL/GenBank/DDBJ whole genome shotgun (WGS) entry which is preliminary data.</text>
</comment>
<name>A0AAD5KEJ0_9CRUS</name>
<dbReference type="Proteomes" id="UP000820818">
    <property type="component" value="Unassembled WGS sequence"/>
</dbReference>
<keyword evidence="3" id="KW-1185">Reference proteome</keyword>
<dbReference type="AlphaFoldDB" id="A0AAD5KEJ0"/>
<dbReference type="EMBL" id="WJBH02000168">
    <property type="protein sequence ID" value="KAI9550272.1"/>
    <property type="molecule type" value="Genomic_DNA"/>
</dbReference>
<gene>
    <name evidence="1" type="ORF">GHT06_006344</name>
    <name evidence="2" type="ORF">GHT06_006348</name>
</gene>
<evidence type="ECO:0000313" key="2">
    <source>
        <dbReference type="EMBL" id="KAI9550272.1"/>
    </source>
</evidence>
<accession>A0AAD5KEJ0</accession>
<sequence>MSLFQYLHRSFPFNRHLEILLQQEHLTQLCNKEGLATGLAWLDLIALHEELSTQPIRYYSRLPEHFDHLLKSDDTWIKLDISVYNHGNLTGTTIKRTAYRLIRYSPEDQNHDPIKLLELPQPYTYWFNLPIGPIANLCDFKAIYFSPLIFKILHPVIDRPLTITIRLTTRPSNDDIEWLQNQRDNPKRHRCMYINCFELACCPTLLVPTIEGGDILPHKHCTSFFCPRCYEMCPINLDL</sequence>
<protein>
    <submittedName>
        <fullName evidence="2">Uncharacterized protein</fullName>
    </submittedName>
</protein>
<proteinExistence type="predicted"/>
<organism evidence="2 3">
    <name type="scientific">Daphnia sinensis</name>
    <dbReference type="NCBI Taxonomy" id="1820382"/>
    <lineage>
        <taxon>Eukaryota</taxon>
        <taxon>Metazoa</taxon>
        <taxon>Ecdysozoa</taxon>
        <taxon>Arthropoda</taxon>
        <taxon>Crustacea</taxon>
        <taxon>Branchiopoda</taxon>
        <taxon>Diplostraca</taxon>
        <taxon>Cladocera</taxon>
        <taxon>Anomopoda</taxon>
        <taxon>Daphniidae</taxon>
        <taxon>Daphnia</taxon>
        <taxon>Daphnia similis group</taxon>
    </lineage>
</organism>